<feature type="transmembrane region" description="Helical" evidence="1">
    <location>
        <begin position="40"/>
        <end position="59"/>
    </location>
</feature>
<keyword evidence="1" id="KW-1133">Transmembrane helix</keyword>
<proteinExistence type="predicted"/>
<dbReference type="RefSeq" id="WP_138258929.1">
    <property type="nucleotide sequence ID" value="NZ_VBUK01000008.1"/>
</dbReference>
<dbReference type="Proteomes" id="UP000308382">
    <property type="component" value="Unassembled WGS sequence"/>
</dbReference>
<evidence type="ECO:0000313" key="3">
    <source>
        <dbReference type="Proteomes" id="UP000308382"/>
    </source>
</evidence>
<keyword evidence="3" id="KW-1185">Reference proteome</keyword>
<comment type="caution">
    <text evidence="2">The sequence shown here is derived from an EMBL/GenBank/DDBJ whole genome shotgun (WGS) entry which is preliminary data.</text>
</comment>
<evidence type="ECO:0000313" key="2">
    <source>
        <dbReference type="EMBL" id="TLF44044.1"/>
    </source>
</evidence>
<accession>A0A5R8M367</accession>
<protein>
    <submittedName>
        <fullName evidence="2">Uncharacterized protein</fullName>
    </submittedName>
</protein>
<organism evidence="2 3">
    <name type="scientific">Maribacter aurantiacus</name>
    <dbReference type="NCBI Taxonomy" id="1882343"/>
    <lineage>
        <taxon>Bacteria</taxon>
        <taxon>Pseudomonadati</taxon>
        <taxon>Bacteroidota</taxon>
        <taxon>Flavobacteriia</taxon>
        <taxon>Flavobacteriales</taxon>
        <taxon>Flavobacteriaceae</taxon>
        <taxon>Maribacter</taxon>
    </lineage>
</organism>
<name>A0A5R8M367_9FLAO</name>
<dbReference type="EMBL" id="VBUK01000008">
    <property type="protein sequence ID" value="TLF44044.1"/>
    <property type="molecule type" value="Genomic_DNA"/>
</dbReference>
<gene>
    <name evidence="2" type="ORF">FEK29_13290</name>
</gene>
<reference evidence="2 3" key="1">
    <citation type="journal article" date="2017" name="Int. J. Syst. Evol. Microbiol.">
        <title>Maripseudobacter aurantiacus gen. nov., sp. nov., a novel member of the family Flavobacteriaceae isolated from a sedimentation basin.</title>
        <authorList>
            <person name="Chen C."/>
            <person name="Su Y."/>
            <person name="Tao T."/>
            <person name="Fu G."/>
            <person name="Zhang C."/>
            <person name="Sun C."/>
            <person name="Zhang X."/>
            <person name="Wu M."/>
        </authorList>
    </citation>
    <scope>NUCLEOTIDE SEQUENCE [LARGE SCALE GENOMIC DNA]</scope>
    <source>
        <strain evidence="3">CDA4</strain>
    </source>
</reference>
<keyword evidence="1" id="KW-0472">Membrane</keyword>
<feature type="transmembrane region" description="Helical" evidence="1">
    <location>
        <begin position="12"/>
        <end position="28"/>
    </location>
</feature>
<evidence type="ECO:0000256" key="1">
    <source>
        <dbReference type="SAM" id="Phobius"/>
    </source>
</evidence>
<dbReference type="OrthoDB" id="1434227at2"/>
<sequence length="238" mass="28753">MNINRVIFNRLLFRFIPILGLLIMFCYFKEITLDNLLEKFGLLEWFLVAGLIYFSYDITKHLKKVMEKRKSLQSQKLQEVPASLDFPRKLNFLDKRLSINEQSIDVYSNTNLILNLSKNKKEIYLNRLFGHKKLKFNDIEFLFLEYNHYIKDTLKDQFFDYSYYDMNFWNNSIMAMQKNGKQVKLFEAKLEVTNYEQNEDSRISGKDEEKSYLENGQFIIRLFSHFINKKYMILNNQV</sequence>
<keyword evidence="1" id="KW-0812">Transmembrane</keyword>
<dbReference type="AlphaFoldDB" id="A0A5R8M367"/>